<dbReference type="EMBL" id="QHBU01000218">
    <property type="protein sequence ID" value="PZR79199.1"/>
    <property type="molecule type" value="Genomic_DNA"/>
</dbReference>
<keyword evidence="2 7" id="KW-0813">Transport</keyword>
<dbReference type="PANTHER" id="PTHR43163">
    <property type="entry name" value="DIPEPTIDE TRANSPORT SYSTEM PERMEASE PROTEIN DPPB-RELATED"/>
    <property type="match status" value="1"/>
</dbReference>
<sequence>MIAFALRRLGRAVPALATIVVVTFVLIQAAPGSAADVLAGSGGDQSTVEYLRTYLQLDRPLWRQLLAYVGHLARGDLGRSFVQGGTPVSRLIGDRLPATLLLMGSALVISSLVGVLLGAWPSRKPYGRFDLALSTTSIVAYAVPVFWSGQLALLVFAFHLGWFPIQGMTDARQSLSGISHGWDVARHLVLPAIVLAASELALVSRVTRSGLLGERPKDYLRTARAKGVSERRVMFAHALPNALLPVVTVVGNRVGFIFTGAVITESVFGWPGLGTLVVNAAQSRDRPVLLGIVILVSVAVVVANLVTDLVYAWIDPRIRYA</sequence>
<dbReference type="CDD" id="cd06261">
    <property type="entry name" value="TM_PBP2"/>
    <property type="match status" value="1"/>
</dbReference>
<feature type="domain" description="ABC transmembrane type-1" evidence="8">
    <location>
        <begin position="96"/>
        <end position="311"/>
    </location>
</feature>
<dbReference type="InterPro" id="IPR045621">
    <property type="entry name" value="BPD_transp_1_N"/>
</dbReference>
<dbReference type="InterPro" id="IPR035906">
    <property type="entry name" value="MetI-like_sf"/>
</dbReference>
<evidence type="ECO:0000256" key="3">
    <source>
        <dbReference type="ARBA" id="ARBA00022475"/>
    </source>
</evidence>
<dbReference type="GO" id="GO:0005886">
    <property type="term" value="C:plasma membrane"/>
    <property type="evidence" value="ECO:0007669"/>
    <property type="project" value="UniProtKB-SubCell"/>
</dbReference>
<keyword evidence="3" id="KW-1003">Cell membrane</keyword>
<dbReference type="Proteomes" id="UP000248724">
    <property type="component" value="Unassembled WGS sequence"/>
</dbReference>
<protein>
    <submittedName>
        <fullName evidence="9">ABC transporter permease</fullName>
    </submittedName>
</protein>
<name>A0A2W5Z1G5_9BACT</name>
<evidence type="ECO:0000256" key="7">
    <source>
        <dbReference type="RuleBase" id="RU363032"/>
    </source>
</evidence>
<keyword evidence="5 7" id="KW-1133">Transmembrane helix</keyword>
<dbReference type="SUPFAM" id="SSF161098">
    <property type="entry name" value="MetI-like"/>
    <property type="match status" value="1"/>
</dbReference>
<feature type="transmembrane region" description="Helical" evidence="7">
    <location>
        <begin position="256"/>
        <end position="281"/>
    </location>
</feature>
<dbReference type="Gene3D" id="1.10.3720.10">
    <property type="entry name" value="MetI-like"/>
    <property type="match status" value="1"/>
</dbReference>
<accession>A0A2W5Z1G5</accession>
<evidence type="ECO:0000256" key="6">
    <source>
        <dbReference type="ARBA" id="ARBA00023136"/>
    </source>
</evidence>
<organism evidence="9 10">
    <name type="scientific">Candidatus Aeolococcus gillhamiae</name>
    <dbReference type="NCBI Taxonomy" id="3127015"/>
    <lineage>
        <taxon>Bacteria</taxon>
        <taxon>Bacillati</taxon>
        <taxon>Candidatus Dormiibacterota</taxon>
        <taxon>Candidatus Dormibacteria</taxon>
        <taxon>Candidatus Aeolococcales</taxon>
        <taxon>Candidatus Aeolococcaceae</taxon>
        <taxon>Candidatus Aeolococcus</taxon>
    </lineage>
</organism>
<evidence type="ECO:0000256" key="5">
    <source>
        <dbReference type="ARBA" id="ARBA00022989"/>
    </source>
</evidence>
<proteinExistence type="inferred from homology"/>
<evidence type="ECO:0000259" key="8">
    <source>
        <dbReference type="PROSITE" id="PS50928"/>
    </source>
</evidence>
<dbReference type="AlphaFoldDB" id="A0A2W5Z1G5"/>
<dbReference type="GO" id="GO:0055085">
    <property type="term" value="P:transmembrane transport"/>
    <property type="evidence" value="ECO:0007669"/>
    <property type="project" value="InterPro"/>
</dbReference>
<keyword evidence="6 7" id="KW-0472">Membrane</keyword>
<dbReference type="PANTHER" id="PTHR43163:SF9">
    <property type="entry name" value="ABC TRANSPORTER PERMEASE PROTEIN"/>
    <property type="match status" value="1"/>
</dbReference>
<comment type="subcellular location">
    <subcellularLocation>
        <location evidence="1 7">Cell membrane</location>
        <topology evidence="1 7">Multi-pass membrane protein</topology>
    </subcellularLocation>
</comment>
<reference evidence="9 10" key="1">
    <citation type="journal article" date="2017" name="Nature">
        <title>Atmospheric trace gases support primary production in Antarctic desert surface soil.</title>
        <authorList>
            <person name="Ji M."/>
            <person name="Greening C."/>
            <person name="Vanwonterghem I."/>
            <person name="Carere C.R."/>
            <person name="Bay S.K."/>
            <person name="Steen J.A."/>
            <person name="Montgomery K."/>
            <person name="Lines T."/>
            <person name="Beardall J."/>
            <person name="van Dorst J."/>
            <person name="Snape I."/>
            <person name="Stott M.B."/>
            <person name="Hugenholtz P."/>
            <person name="Ferrari B.C."/>
        </authorList>
    </citation>
    <scope>NUCLEOTIDE SEQUENCE [LARGE SCALE GENOMIC DNA]</scope>
    <source>
        <strain evidence="9">RRmetagenome_bin12</strain>
    </source>
</reference>
<feature type="transmembrane region" description="Helical" evidence="7">
    <location>
        <begin position="288"/>
        <end position="314"/>
    </location>
</feature>
<comment type="similarity">
    <text evidence="7">Belongs to the binding-protein-dependent transport system permease family.</text>
</comment>
<evidence type="ECO:0000256" key="2">
    <source>
        <dbReference type="ARBA" id="ARBA00022448"/>
    </source>
</evidence>
<evidence type="ECO:0000313" key="10">
    <source>
        <dbReference type="Proteomes" id="UP000248724"/>
    </source>
</evidence>
<dbReference type="InterPro" id="IPR000515">
    <property type="entry name" value="MetI-like"/>
</dbReference>
<dbReference type="Pfam" id="PF19300">
    <property type="entry name" value="BPD_transp_1_N"/>
    <property type="match status" value="1"/>
</dbReference>
<gene>
    <name evidence="9" type="ORF">DLM65_11290</name>
</gene>
<feature type="transmembrane region" description="Helical" evidence="7">
    <location>
        <begin position="138"/>
        <end position="164"/>
    </location>
</feature>
<comment type="caution">
    <text evidence="9">The sequence shown here is derived from an EMBL/GenBank/DDBJ whole genome shotgun (WGS) entry which is preliminary data.</text>
</comment>
<evidence type="ECO:0000256" key="4">
    <source>
        <dbReference type="ARBA" id="ARBA00022692"/>
    </source>
</evidence>
<evidence type="ECO:0000256" key="1">
    <source>
        <dbReference type="ARBA" id="ARBA00004651"/>
    </source>
</evidence>
<keyword evidence="4 7" id="KW-0812">Transmembrane</keyword>
<dbReference type="PROSITE" id="PS50928">
    <property type="entry name" value="ABC_TM1"/>
    <property type="match status" value="1"/>
</dbReference>
<feature type="transmembrane region" description="Helical" evidence="7">
    <location>
        <begin position="96"/>
        <end position="117"/>
    </location>
</feature>
<evidence type="ECO:0000313" key="9">
    <source>
        <dbReference type="EMBL" id="PZR79199.1"/>
    </source>
</evidence>
<dbReference type="Pfam" id="PF00528">
    <property type="entry name" value="BPD_transp_1"/>
    <property type="match status" value="1"/>
</dbReference>